<sequence length="87" mass="8908">MAEQTLETVESAAPAGTRVPTVVADDVHIVYRVNGGPRGKGSATAALSRMLRRKSAPGMGEVHAVRGVTFVAYRGESIGLIGSNGSG</sequence>
<protein>
    <submittedName>
        <fullName evidence="1">ABC transporter ATP-binding protein</fullName>
    </submittedName>
</protein>
<reference evidence="1 2" key="1">
    <citation type="submission" date="2018-11" db="EMBL/GenBank/DDBJ databases">
        <title>The Potential of Streptomyces as Biocontrol Agents against the Tomato grey mould, Botrytis cinerea (Gray mold) Frontiers in Microbiology.</title>
        <authorList>
            <person name="Li D."/>
        </authorList>
    </citation>
    <scope>NUCLEOTIDE SEQUENCE [LARGE SCALE GENOMIC DNA]</scope>
    <source>
        <strain evidence="1 2">NEAU-LD23</strain>
    </source>
</reference>
<feature type="non-terminal residue" evidence="1">
    <location>
        <position position="87"/>
    </location>
</feature>
<dbReference type="EMBL" id="RIBZ01000503">
    <property type="protein sequence ID" value="RNG12701.1"/>
    <property type="molecule type" value="Genomic_DNA"/>
</dbReference>
<organism evidence="1 2">
    <name type="scientific">Streptomyces botrytidirepellens</name>
    <dbReference type="NCBI Taxonomy" id="2486417"/>
    <lineage>
        <taxon>Bacteria</taxon>
        <taxon>Bacillati</taxon>
        <taxon>Actinomycetota</taxon>
        <taxon>Actinomycetes</taxon>
        <taxon>Kitasatosporales</taxon>
        <taxon>Streptomycetaceae</taxon>
        <taxon>Streptomyces</taxon>
    </lineage>
</organism>
<evidence type="ECO:0000313" key="1">
    <source>
        <dbReference type="EMBL" id="RNG12701.1"/>
    </source>
</evidence>
<keyword evidence="1" id="KW-0547">Nucleotide-binding</keyword>
<name>A0A3M8V8Q2_9ACTN</name>
<dbReference type="GO" id="GO:0005524">
    <property type="term" value="F:ATP binding"/>
    <property type="evidence" value="ECO:0007669"/>
    <property type="project" value="UniProtKB-KW"/>
</dbReference>
<accession>A0A3M8V8Q2</accession>
<comment type="caution">
    <text evidence="1">The sequence shown here is derived from an EMBL/GenBank/DDBJ whole genome shotgun (WGS) entry which is preliminary data.</text>
</comment>
<proteinExistence type="predicted"/>
<keyword evidence="1" id="KW-0067">ATP-binding</keyword>
<gene>
    <name evidence="1" type="ORF">EEJ42_32055</name>
</gene>
<dbReference type="AlphaFoldDB" id="A0A3M8V8Q2"/>
<dbReference type="Proteomes" id="UP000275401">
    <property type="component" value="Unassembled WGS sequence"/>
</dbReference>
<keyword evidence="2" id="KW-1185">Reference proteome</keyword>
<evidence type="ECO:0000313" key="2">
    <source>
        <dbReference type="Proteomes" id="UP000275401"/>
    </source>
</evidence>